<evidence type="ECO:0000256" key="1">
    <source>
        <dbReference type="ARBA" id="ARBA00004141"/>
    </source>
</evidence>
<dbReference type="PANTHER" id="PTHR10846:SF8">
    <property type="entry name" value="INNER MEMBRANE PROTEIN YRBG"/>
    <property type="match status" value="1"/>
</dbReference>
<gene>
    <name evidence="7" type="ORF">QFW80_11510</name>
</gene>
<feature type="domain" description="Sodium/calcium exchanger membrane region" evidence="6">
    <location>
        <begin position="3"/>
        <end position="143"/>
    </location>
</feature>
<feature type="transmembrane region" description="Helical" evidence="5">
    <location>
        <begin position="125"/>
        <end position="143"/>
    </location>
</feature>
<keyword evidence="3 5" id="KW-1133">Transmembrane helix</keyword>
<keyword evidence="4 5" id="KW-0472">Membrane</keyword>
<dbReference type="RefSeq" id="WP_280602101.1">
    <property type="nucleotide sequence ID" value="NZ_JARXRN010000025.1"/>
</dbReference>
<feature type="transmembrane region" description="Helical" evidence="5">
    <location>
        <begin position="206"/>
        <end position="230"/>
    </location>
</feature>
<comment type="caution">
    <text evidence="7">The sequence shown here is derived from an EMBL/GenBank/DDBJ whole genome shotgun (WGS) entry which is preliminary data.</text>
</comment>
<dbReference type="EMBL" id="JARXRN010000025">
    <property type="protein sequence ID" value="MDH5831142.1"/>
    <property type="molecule type" value="Genomic_DNA"/>
</dbReference>
<dbReference type="Gene3D" id="1.20.1420.30">
    <property type="entry name" value="NCX, central ion-binding region"/>
    <property type="match status" value="1"/>
</dbReference>
<proteinExistence type="predicted"/>
<feature type="transmembrane region" description="Helical" evidence="5">
    <location>
        <begin position="273"/>
        <end position="292"/>
    </location>
</feature>
<organism evidence="7 8">
    <name type="scientific">Luteimonas rhizosphaericola</name>
    <dbReference type="NCBI Taxonomy" id="3042024"/>
    <lineage>
        <taxon>Bacteria</taxon>
        <taxon>Pseudomonadati</taxon>
        <taxon>Pseudomonadota</taxon>
        <taxon>Gammaproteobacteria</taxon>
        <taxon>Lysobacterales</taxon>
        <taxon>Lysobacteraceae</taxon>
        <taxon>Luteimonas</taxon>
    </lineage>
</organism>
<feature type="transmembrane region" description="Helical" evidence="5">
    <location>
        <begin position="237"/>
        <end position="261"/>
    </location>
</feature>
<feature type="transmembrane region" description="Helical" evidence="5">
    <location>
        <begin position="100"/>
        <end position="119"/>
    </location>
</feature>
<reference evidence="7 8" key="1">
    <citation type="submission" date="2023-04" db="EMBL/GenBank/DDBJ databases">
        <title>Luteimonas sp. M1R5S18.</title>
        <authorList>
            <person name="Sun J.-Q."/>
        </authorList>
    </citation>
    <scope>NUCLEOTIDE SEQUENCE [LARGE SCALE GENOMIC DNA]</scope>
    <source>
        <strain evidence="7 8">M1R5S18</strain>
    </source>
</reference>
<dbReference type="NCBIfam" id="TIGR00367">
    <property type="entry name" value="calcium/sodium antiporter"/>
    <property type="match status" value="1"/>
</dbReference>
<protein>
    <submittedName>
        <fullName evidence="7">Calcium/sodium antiporter</fullName>
    </submittedName>
</protein>
<feature type="transmembrane region" description="Helical" evidence="5">
    <location>
        <begin position="173"/>
        <end position="194"/>
    </location>
</feature>
<dbReference type="PANTHER" id="PTHR10846">
    <property type="entry name" value="SODIUM/POTASSIUM/CALCIUM EXCHANGER"/>
    <property type="match status" value="1"/>
</dbReference>
<feature type="transmembrane region" description="Helical" evidence="5">
    <location>
        <begin position="77"/>
        <end position="95"/>
    </location>
</feature>
<evidence type="ECO:0000313" key="8">
    <source>
        <dbReference type="Proteomes" id="UP001156831"/>
    </source>
</evidence>
<feature type="transmembrane region" description="Helical" evidence="5">
    <location>
        <begin position="304"/>
        <end position="324"/>
    </location>
</feature>
<evidence type="ECO:0000256" key="3">
    <source>
        <dbReference type="ARBA" id="ARBA00022989"/>
    </source>
</evidence>
<evidence type="ECO:0000259" key="6">
    <source>
        <dbReference type="Pfam" id="PF01699"/>
    </source>
</evidence>
<keyword evidence="2 5" id="KW-0812">Transmembrane</keyword>
<name>A0ABT6JKD0_9GAMM</name>
<dbReference type="InterPro" id="IPR004837">
    <property type="entry name" value="NaCa_Exmemb"/>
</dbReference>
<feature type="domain" description="Sodium/calcium exchanger membrane region" evidence="6">
    <location>
        <begin position="174"/>
        <end position="315"/>
    </location>
</feature>
<comment type="subcellular location">
    <subcellularLocation>
        <location evidence="1">Membrane</location>
        <topology evidence="1">Multi-pass membrane protein</topology>
    </subcellularLocation>
</comment>
<evidence type="ECO:0000256" key="2">
    <source>
        <dbReference type="ARBA" id="ARBA00022692"/>
    </source>
</evidence>
<evidence type="ECO:0000256" key="5">
    <source>
        <dbReference type="SAM" id="Phobius"/>
    </source>
</evidence>
<keyword evidence="8" id="KW-1185">Reference proteome</keyword>
<evidence type="ECO:0000313" key="7">
    <source>
        <dbReference type="EMBL" id="MDH5831142.1"/>
    </source>
</evidence>
<evidence type="ECO:0000256" key="4">
    <source>
        <dbReference type="ARBA" id="ARBA00023136"/>
    </source>
</evidence>
<feature type="transmembrane region" description="Helical" evidence="5">
    <location>
        <begin position="330"/>
        <end position="348"/>
    </location>
</feature>
<dbReference type="Pfam" id="PF01699">
    <property type="entry name" value="Na_Ca_ex"/>
    <property type="match status" value="2"/>
</dbReference>
<dbReference type="Proteomes" id="UP001156831">
    <property type="component" value="Unassembled WGS sequence"/>
</dbReference>
<accession>A0ABT6JKD0</accession>
<dbReference type="InterPro" id="IPR044880">
    <property type="entry name" value="NCX_ion-bd_dom_sf"/>
</dbReference>
<sequence length="365" mass="37460">MTLALLFIAGLGLLLLGAEALVRGASRLALALGLAPIIVGLTVVSIGTSAPELAISVGGALSGSPDLALGNVVGSNIANVLLVLGLVALVTPLVVQRQLVWLDVPIMVGASLLCLLMAADGRIARWEGGALLACAIGYILFLVRLARRNPEHVPDNPALGGQGSSKTGLLRQCALMAVGLAMLVLGARLLVRAATEMATALGLSELVIGLTVVAIGTSLPEIATSVLAALRGERDLAVGNIVGSCIFNLLLVLGATALIAADGVPVSAVALRFDLPVMTAVALACLPIFFTGHCIQRWEGAVFVGYYVAYTAYLLLAAASHSALADFRFAMTYVVIPLTVLTLIAVVLDSLRARRLALSCKDSSS</sequence>
<dbReference type="InterPro" id="IPR004481">
    <property type="entry name" value="K/Na/Ca-exchanger"/>
</dbReference>